<dbReference type="Pfam" id="PF13749">
    <property type="entry name" value="HATPase_c_4"/>
    <property type="match status" value="1"/>
</dbReference>
<protein>
    <submittedName>
        <fullName evidence="2">Predicted transcriptional regulator</fullName>
    </submittedName>
</protein>
<accession>B7GL60</accession>
<feature type="domain" description="Schlafen AlbA-2" evidence="1">
    <location>
        <begin position="40"/>
        <end position="163"/>
    </location>
</feature>
<dbReference type="Gene3D" id="3.30.565.60">
    <property type="match status" value="1"/>
</dbReference>
<dbReference type="KEGG" id="afl:Aflv_2555"/>
<gene>
    <name evidence="2" type="ordered locus">Aflv_2555</name>
</gene>
<dbReference type="Gene3D" id="3.30.950.30">
    <property type="entry name" value="Schlafen, AAA domain"/>
    <property type="match status" value="1"/>
</dbReference>
<organism evidence="2 3">
    <name type="scientific">Anoxybacillus flavithermus (strain DSM 21510 / WK1)</name>
    <dbReference type="NCBI Taxonomy" id="491915"/>
    <lineage>
        <taxon>Bacteria</taxon>
        <taxon>Bacillati</taxon>
        <taxon>Bacillota</taxon>
        <taxon>Bacilli</taxon>
        <taxon>Bacillales</taxon>
        <taxon>Anoxybacillaceae</taxon>
        <taxon>Anoxybacillus</taxon>
    </lineage>
</organism>
<reference evidence="2 3" key="1">
    <citation type="journal article" date="2008" name="Genome Biol.">
        <title>Encapsulated in silica: genome, proteome and physiology of the thermophilic bacterium Anoxybacillus flavithermus WK1.</title>
        <authorList>
            <person name="Saw J.H."/>
            <person name="Mountain B.W."/>
            <person name="Feng L."/>
            <person name="Omelchenko M.V."/>
            <person name="Hou S."/>
            <person name="Saito J.A."/>
            <person name="Stott M.B."/>
            <person name="Li D."/>
            <person name="Zhao G."/>
            <person name="Wu J."/>
            <person name="Galperin M.Y."/>
            <person name="Koonin E.V."/>
            <person name="Makarova K.S."/>
            <person name="Wolf Y.I."/>
            <person name="Rigden D.J."/>
            <person name="Dunfield P.F."/>
            <person name="Wang L."/>
            <person name="Alam M."/>
        </authorList>
    </citation>
    <scope>NUCLEOTIDE SEQUENCE [LARGE SCALE GENOMIC DNA]</scope>
    <source>
        <strain evidence="3">DSM 21510 / WK1</strain>
    </source>
</reference>
<dbReference type="InterPro" id="IPR007421">
    <property type="entry name" value="Schlafen_AlbA_2_dom"/>
</dbReference>
<dbReference type="PANTHER" id="PTHR30595">
    <property type="entry name" value="GLPR-RELATED TRANSCRIPTIONAL REPRESSOR"/>
    <property type="match status" value="1"/>
</dbReference>
<dbReference type="Pfam" id="PF04326">
    <property type="entry name" value="SLFN_AlbA_2"/>
    <property type="match status" value="1"/>
</dbReference>
<evidence type="ECO:0000313" key="3">
    <source>
        <dbReference type="Proteomes" id="UP000000742"/>
    </source>
</evidence>
<dbReference type="AlphaFoldDB" id="B7GL60"/>
<dbReference type="HOGENOM" id="CLU_034637_0_0_9"/>
<dbReference type="InterPro" id="IPR038461">
    <property type="entry name" value="Schlafen_AlbA_2_dom_sf"/>
</dbReference>
<dbReference type="eggNOG" id="COG2865">
    <property type="taxonomic scope" value="Bacteria"/>
</dbReference>
<dbReference type="Proteomes" id="UP000000742">
    <property type="component" value="Chromosome"/>
</dbReference>
<name>B7GL60_ANOFW</name>
<dbReference type="PANTHER" id="PTHR30595:SF6">
    <property type="entry name" value="SCHLAFEN ALBA-2 DOMAIN-CONTAINING PROTEIN"/>
    <property type="match status" value="1"/>
</dbReference>
<evidence type="ECO:0000259" key="1">
    <source>
        <dbReference type="Pfam" id="PF04326"/>
    </source>
</evidence>
<dbReference type="InterPro" id="IPR038475">
    <property type="entry name" value="RecG_C_sf"/>
</dbReference>
<dbReference type="EMBL" id="CP000922">
    <property type="protein sequence ID" value="ACJ34910.1"/>
    <property type="molecule type" value="Genomic_DNA"/>
</dbReference>
<sequence length="576" mass="67301">MRYAIHKVNSTAIIVFAEVMTLNEIELKKLLDKFRNLPSENEWVEFKEAKNNFGFDDLGEYFSALSNEANLKNQPYGWLIFGVKDKNKEIVGTQFRENRADLDRLKHEISRHTNGGLSFVEIYELFYPEGRVIMFQIPAALKGMPTSWKGHYFGRNGESKSPLSIQEIESIRNQRMKEDWSAGICPDATINDLDKTAIEKAREEYKKKNPRLAEDVDKWDDITFLNKARVTINGQITRAAIILLGKPESEHFLAPAVAKMTWILKDEHNIERDYEHFGPPFILNTNELFAKIRNLKYRYMPDQSLFPIEVNQYDPYVIREALHNCIAHQDYTLQGRINVVEKPEELIFTNLGEFIPKTIENVIERDAPQEYYRNRFLAEAMVNLNMIDTIGSGIKKMFLEQRKRFFPMPDYDLSEPNKVKVTIYGKILDYNYTRMLISHTDLDLSVVIALDKVQKKQRITQEEAKKLRALKLVEGRYPNLYVSAKIAEITGDKTTYIKNRAFDKEHYKQMIISFLRQYKMASRKDIDDLLLDKLSDALNEKQKKRYIGNLLQEMSKKDKTIVNQGSARYPKWVLTN</sequence>
<evidence type="ECO:0000313" key="2">
    <source>
        <dbReference type="EMBL" id="ACJ34910.1"/>
    </source>
</evidence>
<proteinExistence type="predicted"/>
<dbReference type="STRING" id="491915.Aflv_2555"/>